<dbReference type="InterPro" id="IPR021527">
    <property type="entry name" value="DUF2795"/>
</dbReference>
<name>A0A318LXH6_9PSEU</name>
<sequence length="66" mass="7379">MTRIEIIDAVDTAFADSSATKQEIITAAVQHESRDDVLALLDRLPARTFGHVRDLWDYLPDVPLGE</sequence>
<proteinExistence type="predicted"/>
<reference evidence="1 2" key="1">
    <citation type="submission" date="2016-07" db="EMBL/GenBank/DDBJ databases">
        <title>Draft genome sequence of Prauserella sp. YIM 121212, isolated from alkaline soil.</title>
        <authorList>
            <person name="Ruckert C."/>
            <person name="Albersmeier A."/>
            <person name="Jiang C.-L."/>
            <person name="Jiang Y."/>
            <person name="Kalinowski J."/>
            <person name="Schneider O."/>
            <person name="Winkler A."/>
            <person name="Zotchev S.B."/>
        </authorList>
    </citation>
    <scope>NUCLEOTIDE SEQUENCE [LARGE SCALE GENOMIC DNA]</scope>
    <source>
        <strain evidence="1 2">YIM 121212</strain>
    </source>
</reference>
<evidence type="ECO:0000313" key="1">
    <source>
        <dbReference type="EMBL" id="PXY17045.1"/>
    </source>
</evidence>
<gene>
    <name evidence="1" type="ORF">BA062_37870</name>
</gene>
<dbReference type="EMBL" id="MASU01000030">
    <property type="protein sequence ID" value="PXY17045.1"/>
    <property type="molecule type" value="Genomic_DNA"/>
</dbReference>
<evidence type="ECO:0008006" key="3">
    <source>
        <dbReference type="Google" id="ProtNLM"/>
    </source>
</evidence>
<organism evidence="1 2">
    <name type="scientific">Prauserella flavalba</name>
    <dbReference type="NCBI Taxonomy" id="1477506"/>
    <lineage>
        <taxon>Bacteria</taxon>
        <taxon>Bacillati</taxon>
        <taxon>Actinomycetota</taxon>
        <taxon>Actinomycetes</taxon>
        <taxon>Pseudonocardiales</taxon>
        <taxon>Pseudonocardiaceae</taxon>
        <taxon>Prauserella</taxon>
    </lineage>
</organism>
<protein>
    <recommendedName>
        <fullName evidence="3">DUF2795 domain-containing protein</fullName>
    </recommendedName>
</protein>
<dbReference type="Pfam" id="PF11387">
    <property type="entry name" value="DUF2795"/>
    <property type="match status" value="1"/>
</dbReference>
<dbReference type="AlphaFoldDB" id="A0A318LXH6"/>
<keyword evidence="2" id="KW-1185">Reference proteome</keyword>
<accession>A0A318LXH6</accession>
<evidence type="ECO:0000313" key="2">
    <source>
        <dbReference type="Proteomes" id="UP000247892"/>
    </source>
</evidence>
<comment type="caution">
    <text evidence="1">The sequence shown here is derived from an EMBL/GenBank/DDBJ whole genome shotgun (WGS) entry which is preliminary data.</text>
</comment>
<dbReference type="Proteomes" id="UP000247892">
    <property type="component" value="Unassembled WGS sequence"/>
</dbReference>